<dbReference type="InterPro" id="IPR023772">
    <property type="entry name" value="DNA-bd_HTH_TetR-type_CS"/>
</dbReference>
<sequence>MDTDEIQERQRAGSDANKNAGRPSIREEQKQRTRDRILDAAFEIFQEVGFRAATVDEIMKRAGAGRATFYLHFKDKMEIAAGIGRRSGVVVAERFRRLDSLVAPTRADVRAWLEEDVAERRNNDVLVHVIHEAMTTDPGFGQEYLDYCGRIAQRVMVNTIARWPEERQALARSRFVCLFIMLDRVEFHMLCQGLNFGGCDPLDAVAEILWNELFGNAM</sequence>
<feature type="domain" description="HTH tetR-type" evidence="7">
    <location>
        <begin position="31"/>
        <end position="91"/>
    </location>
</feature>
<gene>
    <name evidence="8" type="ORF">FAZ95_14920</name>
</gene>
<organism evidence="8 9">
    <name type="scientific">Trinickia violacea</name>
    <dbReference type="NCBI Taxonomy" id="2571746"/>
    <lineage>
        <taxon>Bacteria</taxon>
        <taxon>Pseudomonadati</taxon>
        <taxon>Pseudomonadota</taxon>
        <taxon>Betaproteobacteria</taxon>
        <taxon>Burkholderiales</taxon>
        <taxon>Burkholderiaceae</taxon>
        <taxon>Trinickia</taxon>
    </lineage>
</organism>
<dbReference type="EMBL" id="CP040077">
    <property type="protein sequence ID" value="QCP50347.1"/>
    <property type="molecule type" value="Genomic_DNA"/>
</dbReference>
<dbReference type="InterPro" id="IPR009057">
    <property type="entry name" value="Homeodomain-like_sf"/>
</dbReference>
<dbReference type="KEGG" id="tvl:FAZ95_14920"/>
<keyword evidence="3 5" id="KW-0238">DNA-binding</keyword>
<dbReference type="RefSeq" id="WP_137333165.1">
    <property type="nucleotide sequence ID" value="NZ_CP040077.1"/>
</dbReference>
<evidence type="ECO:0000256" key="5">
    <source>
        <dbReference type="PROSITE-ProRule" id="PRU00335"/>
    </source>
</evidence>
<evidence type="ECO:0000259" key="7">
    <source>
        <dbReference type="PROSITE" id="PS50977"/>
    </source>
</evidence>
<name>A0A4P8IQS9_9BURK</name>
<dbReference type="PROSITE" id="PS50977">
    <property type="entry name" value="HTH_TETR_2"/>
    <property type="match status" value="1"/>
</dbReference>
<evidence type="ECO:0000313" key="9">
    <source>
        <dbReference type="Proteomes" id="UP000298656"/>
    </source>
</evidence>
<feature type="compositionally biased region" description="Basic and acidic residues" evidence="6">
    <location>
        <begin position="1"/>
        <end position="12"/>
    </location>
</feature>
<dbReference type="OrthoDB" id="8595767at2"/>
<evidence type="ECO:0000256" key="4">
    <source>
        <dbReference type="ARBA" id="ARBA00023163"/>
    </source>
</evidence>
<dbReference type="GO" id="GO:0000976">
    <property type="term" value="F:transcription cis-regulatory region binding"/>
    <property type="evidence" value="ECO:0007669"/>
    <property type="project" value="TreeGrafter"/>
</dbReference>
<dbReference type="AlphaFoldDB" id="A0A4P8IQS9"/>
<feature type="DNA-binding region" description="H-T-H motif" evidence="5">
    <location>
        <begin position="54"/>
        <end position="73"/>
    </location>
</feature>
<dbReference type="Proteomes" id="UP000298656">
    <property type="component" value="Chromosome 1"/>
</dbReference>
<dbReference type="InterPro" id="IPR001647">
    <property type="entry name" value="HTH_TetR"/>
</dbReference>
<feature type="region of interest" description="Disordered" evidence="6">
    <location>
        <begin position="1"/>
        <end position="32"/>
    </location>
</feature>
<dbReference type="PANTHER" id="PTHR30055:SF234">
    <property type="entry name" value="HTH-TYPE TRANSCRIPTIONAL REGULATOR BETI"/>
    <property type="match status" value="1"/>
</dbReference>
<dbReference type="PANTHER" id="PTHR30055">
    <property type="entry name" value="HTH-TYPE TRANSCRIPTIONAL REGULATOR RUTR"/>
    <property type="match status" value="1"/>
</dbReference>
<accession>A0A4P8IQS9</accession>
<keyword evidence="1" id="KW-0678">Repressor</keyword>
<dbReference type="Pfam" id="PF00440">
    <property type="entry name" value="TetR_N"/>
    <property type="match status" value="1"/>
</dbReference>
<evidence type="ECO:0000256" key="3">
    <source>
        <dbReference type="ARBA" id="ARBA00023125"/>
    </source>
</evidence>
<reference evidence="8 9" key="1">
    <citation type="submission" date="2019-05" db="EMBL/GenBank/DDBJ databases">
        <title>Burkholderia sp. DHOD12, isolated from subtropical forest soil.</title>
        <authorList>
            <person name="Gao Z.-H."/>
            <person name="Qiu L.-H."/>
        </authorList>
    </citation>
    <scope>NUCLEOTIDE SEQUENCE [LARGE SCALE GENOMIC DNA]</scope>
    <source>
        <strain evidence="8 9">DHOD12</strain>
    </source>
</reference>
<evidence type="ECO:0000256" key="1">
    <source>
        <dbReference type="ARBA" id="ARBA00022491"/>
    </source>
</evidence>
<evidence type="ECO:0000256" key="2">
    <source>
        <dbReference type="ARBA" id="ARBA00023015"/>
    </source>
</evidence>
<dbReference type="GO" id="GO:0003700">
    <property type="term" value="F:DNA-binding transcription factor activity"/>
    <property type="evidence" value="ECO:0007669"/>
    <property type="project" value="TreeGrafter"/>
</dbReference>
<protein>
    <submittedName>
        <fullName evidence="8">TetR/AcrR family transcriptional regulator</fullName>
    </submittedName>
</protein>
<evidence type="ECO:0000313" key="8">
    <source>
        <dbReference type="EMBL" id="QCP50347.1"/>
    </source>
</evidence>
<evidence type="ECO:0000256" key="6">
    <source>
        <dbReference type="SAM" id="MobiDB-lite"/>
    </source>
</evidence>
<dbReference type="Gene3D" id="1.10.357.10">
    <property type="entry name" value="Tetracycline Repressor, domain 2"/>
    <property type="match status" value="1"/>
</dbReference>
<keyword evidence="4" id="KW-0804">Transcription</keyword>
<dbReference type="PROSITE" id="PS01081">
    <property type="entry name" value="HTH_TETR_1"/>
    <property type="match status" value="1"/>
</dbReference>
<dbReference type="InterPro" id="IPR050109">
    <property type="entry name" value="HTH-type_TetR-like_transc_reg"/>
</dbReference>
<dbReference type="SUPFAM" id="SSF46689">
    <property type="entry name" value="Homeodomain-like"/>
    <property type="match status" value="1"/>
</dbReference>
<keyword evidence="9" id="KW-1185">Reference proteome</keyword>
<keyword evidence="2" id="KW-0805">Transcription regulation</keyword>
<dbReference type="PRINTS" id="PR00455">
    <property type="entry name" value="HTHTETR"/>
</dbReference>
<proteinExistence type="predicted"/>